<dbReference type="AlphaFoldDB" id="L5L847"/>
<gene>
    <name evidence="1" type="ORF">PAL_GLEAN10006085</name>
</gene>
<protein>
    <submittedName>
        <fullName evidence="1">Lysine-specific demethylase 4B</fullName>
    </submittedName>
</protein>
<keyword evidence="1" id="KW-0808">Transferase</keyword>
<organism evidence="1 2">
    <name type="scientific">Pteropus alecto</name>
    <name type="common">Black flying fox</name>
    <dbReference type="NCBI Taxonomy" id="9402"/>
    <lineage>
        <taxon>Eukaryota</taxon>
        <taxon>Metazoa</taxon>
        <taxon>Chordata</taxon>
        <taxon>Craniata</taxon>
        <taxon>Vertebrata</taxon>
        <taxon>Euteleostomi</taxon>
        <taxon>Mammalia</taxon>
        <taxon>Eutheria</taxon>
        <taxon>Laurasiatheria</taxon>
        <taxon>Chiroptera</taxon>
        <taxon>Yinpterochiroptera</taxon>
        <taxon>Pteropodoidea</taxon>
        <taxon>Pteropodidae</taxon>
        <taxon>Pteropodinae</taxon>
        <taxon>Pteropus</taxon>
    </lineage>
</organism>
<evidence type="ECO:0000313" key="1">
    <source>
        <dbReference type="EMBL" id="ELK19426.1"/>
    </source>
</evidence>
<sequence length="78" mass="8714">MFPVLFAHRYCTPRHQDFDDLERKYWKNLTFVSPIYGADISGSLYDDVSTGGPSAWRLKGSGENEGPSFLVNGRGEGV</sequence>
<dbReference type="Gene3D" id="2.60.120.650">
    <property type="entry name" value="Cupin"/>
    <property type="match status" value="1"/>
</dbReference>
<accession>L5L847</accession>
<keyword evidence="2" id="KW-1185">Reference proteome</keyword>
<proteinExistence type="predicted"/>
<dbReference type="GO" id="GO:0008168">
    <property type="term" value="F:methyltransferase activity"/>
    <property type="evidence" value="ECO:0007669"/>
    <property type="project" value="UniProtKB-KW"/>
</dbReference>
<reference evidence="2" key="1">
    <citation type="journal article" date="2013" name="Science">
        <title>Comparative analysis of bat genomes provides insight into the evolution of flight and immunity.</title>
        <authorList>
            <person name="Zhang G."/>
            <person name="Cowled C."/>
            <person name="Shi Z."/>
            <person name="Huang Z."/>
            <person name="Bishop-Lilly K.A."/>
            <person name="Fang X."/>
            <person name="Wynne J.W."/>
            <person name="Xiong Z."/>
            <person name="Baker M.L."/>
            <person name="Zhao W."/>
            <person name="Tachedjian M."/>
            <person name="Zhu Y."/>
            <person name="Zhou P."/>
            <person name="Jiang X."/>
            <person name="Ng J."/>
            <person name="Yang L."/>
            <person name="Wu L."/>
            <person name="Xiao J."/>
            <person name="Feng Y."/>
            <person name="Chen Y."/>
            <person name="Sun X."/>
            <person name="Zhang Y."/>
            <person name="Marsh G.A."/>
            <person name="Crameri G."/>
            <person name="Broder C.C."/>
            <person name="Frey K.G."/>
            <person name="Wang L.F."/>
            <person name="Wang J."/>
        </authorList>
    </citation>
    <scope>NUCLEOTIDE SEQUENCE [LARGE SCALE GENOMIC DNA]</scope>
</reference>
<dbReference type="GO" id="GO:0032259">
    <property type="term" value="P:methylation"/>
    <property type="evidence" value="ECO:0007669"/>
    <property type="project" value="UniProtKB-KW"/>
</dbReference>
<dbReference type="EMBL" id="KB030265">
    <property type="protein sequence ID" value="ELK19426.1"/>
    <property type="molecule type" value="Genomic_DNA"/>
</dbReference>
<name>L5L847_PTEAL</name>
<dbReference type="Proteomes" id="UP000010552">
    <property type="component" value="Unassembled WGS sequence"/>
</dbReference>
<dbReference type="InParanoid" id="L5L847"/>
<keyword evidence="1" id="KW-0489">Methyltransferase</keyword>
<dbReference type="STRING" id="9402.L5L847"/>
<evidence type="ECO:0000313" key="2">
    <source>
        <dbReference type="Proteomes" id="UP000010552"/>
    </source>
</evidence>